<keyword evidence="5" id="KW-0131">Cell cycle</keyword>
<dbReference type="InterPro" id="IPR044554">
    <property type="entry name" value="ANAPC2"/>
</dbReference>
<feature type="region of interest" description="Disordered" evidence="7">
    <location>
        <begin position="682"/>
        <end position="701"/>
    </location>
</feature>
<dbReference type="EMBL" id="LT598468">
    <property type="protein sequence ID" value="SCV04526.1"/>
    <property type="molecule type" value="Genomic_DNA"/>
</dbReference>
<dbReference type="GO" id="GO:0051301">
    <property type="term" value="P:cell division"/>
    <property type="evidence" value="ECO:0007669"/>
    <property type="project" value="UniProtKB-KW"/>
</dbReference>
<keyword evidence="3" id="KW-0498">Mitosis</keyword>
<dbReference type="GO" id="GO:0006511">
    <property type="term" value="P:ubiquitin-dependent protein catabolic process"/>
    <property type="evidence" value="ECO:0007669"/>
    <property type="project" value="InterPro"/>
</dbReference>
<dbReference type="InterPro" id="IPR036390">
    <property type="entry name" value="WH_DNA-bd_sf"/>
</dbReference>
<evidence type="ECO:0000256" key="1">
    <source>
        <dbReference type="ARBA" id="ARBA00016068"/>
    </source>
</evidence>
<dbReference type="GO" id="GO:0005680">
    <property type="term" value="C:anaphase-promoting complex"/>
    <property type="evidence" value="ECO:0007669"/>
    <property type="project" value="TreeGrafter"/>
</dbReference>
<evidence type="ECO:0000256" key="4">
    <source>
        <dbReference type="ARBA" id="ARBA00022786"/>
    </source>
</evidence>
<evidence type="ECO:0000256" key="3">
    <source>
        <dbReference type="ARBA" id="ARBA00022776"/>
    </source>
</evidence>
<evidence type="ECO:0000256" key="5">
    <source>
        <dbReference type="ARBA" id="ARBA00023306"/>
    </source>
</evidence>
<feature type="compositionally biased region" description="Basic and acidic residues" evidence="7">
    <location>
        <begin position="683"/>
        <end position="701"/>
    </location>
</feature>
<dbReference type="InterPro" id="IPR036388">
    <property type="entry name" value="WH-like_DNA-bd_sf"/>
</dbReference>
<dbReference type="PANTHER" id="PTHR45957">
    <property type="entry name" value="ANAPHASE-PROMOTING COMPLEX SUBUNIT 2"/>
    <property type="match status" value="1"/>
</dbReference>
<dbReference type="Gene3D" id="3.30.230.130">
    <property type="entry name" value="Cullin, Chain C, Domain 2"/>
    <property type="match status" value="1"/>
</dbReference>
<keyword evidence="2" id="KW-0132">Cell division</keyword>
<dbReference type="SMART" id="SM01013">
    <property type="entry name" value="APC2"/>
    <property type="match status" value="1"/>
</dbReference>
<sequence length="781" mass="90580">MFIDEVQQLDYDLHNSIKECGSALNDDLEGVLTWLNPNEAESNHQLRPPSLRIKSGIRHLSKQFETKSTLPDLLKTFMVLNIRVHFFRHYEELCNFKQVQKLERYYRYPFRFIKIISDHELNMEFKQMRCYLVSKRPVLCENIEEQMRLHFMEDDFDIAEEMRDWLSQAMDNSCMDLFLDMLLERIRVFSEQQMRGYWNQNSCTAKTYELFVKNQWPNIARFLNCPENDNELLSQILECFQSEYVRVCASDIYELFVLQYPASKPALVELRSIIKTPYGHKELIEGFLQQFKMKALNSSITTAEILLSYVRAIKSVFTVDVSGTYLPAITELVKPCLMERHDAVRTFLYALLELNSEEIQDSSFTASTMSVLAELSSELKDKRFASFDAPATEARPSIANDLGGNLLRPFHEKILDRFLNWTPKPLESVKTDSDALLMNKSLLDFAFEVFDSREMVFAEFIGIFTNKLLGLKDYKLDSKWVKTLKVLRKKAEFKSVSGVQEVSNINNIDVMLRDMRDSSQLCEQLHQLEGLDNRFFPKIISYLFWKVEIDLVSPKNEDFEMPVWLKTELKRYTEAFSRLKVGRKFVIHKHLSTVSLRLSFEDGRVIKSEVDFVKASVISCFLSSKSDSGLTTHQIADRTRLTLAVIEQTLEFWEKVGAIYLEPGNECYRILENFDSLNARQNKSKEKLSTGERDARETGARADDEHQAFMLSMSKVWPFIQGMLMNLGSLKASKIHSFLKMAVPSEIGFSATPAQLESYLRALVDEEKLSVADNGSYKLVR</sequence>
<evidence type="ECO:0000313" key="10">
    <source>
        <dbReference type="Proteomes" id="UP000191024"/>
    </source>
</evidence>
<dbReference type="InterPro" id="IPR016158">
    <property type="entry name" value="Cullin_homology"/>
</dbReference>
<dbReference type="SUPFAM" id="SSF75632">
    <property type="entry name" value="Cullin homology domain"/>
    <property type="match status" value="1"/>
</dbReference>
<dbReference type="SUPFAM" id="SSF46785">
    <property type="entry name" value="Winged helix' DNA-binding domain"/>
    <property type="match status" value="1"/>
</dbReference>
<name>A0A1G4KJ69_9SACH</name>
<evidence type="ECO:0000256" key="6">
    <source>
        <dbReference type="PROSITE-ProRule" id="PRU00330"/>
    </source>
</evidence>
<protein>
    <recommendedName>
        <fullName evidence="1">Anaphase-promoting complex subunit 2</fullName>
    </recommendedName>
</protein>
<dbReference type="PANTHER" id="PTHR45957:SF1">
    <property type="entry name" value="ANAPHASE-PROMOTING COMPLEX SUBUNIT 2"/>
    <property type="match status" value="1"/>
</dbReference>
<comment type="similarity">
    <text evidence="6">Belongs to the cullin family.</text>
</comment>
<dbReference type="STRING" id="1230905.A0A1G4KJ69"/>
<dbReference type="AlphaFoldDB" id="A0A1G4KJ69"/>
<evidence type="ECO:0000256" key="2">
    <source>
        <dbReference type="ARBA" id="ARBA00022618"/>
    </source>
</evidence>
<dbReference type="InterPro" id="IPR036317">
    <property type="entry name" value="Cullin_homology_sf"/>
</dbReference>
<dbReference type="Gene3D" id="1.10.10.10">
    <property type="entry name" value="Winged helix-like DNA-binding domain superfamily/Winged helix DNA-binding domain"/>
    <property type="match status" value="1"/>
</dbReference>
<dbReference type="PROSITE" id="PS50069">
    <property type="entry name" value="CULLIN_2"/>
    <property type="match status" value="1"/>
</dbReference>
<evidence type="ECO:0000256" key="7">
    <source>
        <dbReference type="SAM" id="MobiDB-lite"/>
    </source>
</evidence>
<proteinExistence type="inferred from homology"/>
<reference evidence="10" key="1">
    <citation type="submission" date="2016-03" db="EMBL/GenBank/DDBJ databases">
        <authorList>
            <person name="Devillers H."/>
        </authorList>
    </citation>
    <scope>NUCLEOTIDE SEQUENCE [LARGE SCALE GENOMIC DNA]</scope>
</reference>
<dbReference type="GO" id="GO:0007091">
    <property type="term" value="P:metaphase/anaphase transition of mitotic cell cycle"/>
    <property type="evidence" value="ECO:0007669"/>
    <property type="project" value="TreeGrafter"/>
</dbReference>
<dbReference type="Proteomes" id="UP000191024">
    <property type="component" value="Chromosome H"/>
</dbReference>
<dbReference type="Pfam" id="PF08672">
    <property type="entry name" value="ANAPC2"/>
    <property type="match status" value="1"/>
</dbReference>
<dbReference type="GO" id="GO:0070979">
    <property type="term" value="P:protein K11-linked ubiquitination"/>
    <property type="evidence" value="ECO:0007669"/>
    <property type="project" value="TreeGrafter"/>
</dbReference>
<dbReference type="GO" id="GO:0031625">
    <property type="term" value="F:ubiquitin protein ligase binding"/>
    <property type="evidence" value="ECO:0007669"/>
    <property type="project" value="InterPro"/>
</dbReference>
<evidence type="ECO:0000313" key="9">
    <source>
        <dbReference type="EMBL" id="SCV04526.1"/>
    </source>
</evidence>
<keyword evidence="10" id="KW-1185">Reference proteome</keyword>
<keyword evidence="4" id="KW-0833">Ubl conjugation pathway</keyword>
<organism evidence="9 10">
    <name type="scientific">Lachancea mirantina</name>
    <dbReference type="NCBI Taxonomy" id="1230905"/>
    <lineage>
        <taxon>Eukaryota</taxon>
        <taxon>Fungi</taxon>
        <taxon>Dikarya</taxon>
        <taxon>Ascomycota</taxon>
        <taxon>Saccharomycotina</taxon>
        <taxon>Saccharomycetes</taxon>
        <taxon>Saccharomycetales</taxon>
        <taxon>Saccharomycetaceae</taxon>
        <taxon>Lachancea</taxon>
    </lineage>
</organism>
<dbReference type="Pfam" id="PF25773">
    <property type="entry name" value="TPR_ANAPC2"/>
    <property type="match status" value="1"/>
</dbReference>
<dbReference type="InterPro" id="IPR014786">
    <property type="entry name" value="ANAPC2_C"/>
</dbReference>
<feature type="domain" description="Cullin family profile" evidence="8">
    <location>
        <begin position="447"/>
        <end position="654"/>
    </location>
</feature>
<accession>A0A1G4KJ69</accession>
<dbReference type="InterPro" id="IPR057975">
    <property type="entry name" value="TPR_ANAPC2"/>
</dbReference>
<gene>
    <name evidence="9" type="ORF">LAMI_0H16842G</name>
</gene>
<dbReference type="OrthoDB" id="5581181at2759"/>
<evidence type="ECO:0000259" key="8">
    <source>
        <dbReference type="PROSITE" id="PS50069"/>
    </source>
</evidence>